<dbReference type="GO" id="GO:0051308">
    <property type="term" value="P:male meiosis chromosome separation"/>
    <property type="evidence" value="ECO:0007669"/>
    <property type="project" value="TreeGrafter"/>
</dbReference>
<name>A0AAE0Y6T5_9GAST</name>
<sequence>MTHLLSGHQPARVVLLEISSSKFTSQLASMVCNALENILCIGANMAGPSRIPLFGMYLLSSYPEVILPLTCTKGNFVRLHAAIDDIRNFFAESLENHHSTDVKPCIAEGVSEACAQFRRYTNNLSQ</sequence>
<dbReference type="PANTHER" id="PTHR28642:SF1">
    <property type="entry name" value="MEIOSIS 1 ARREST PROTEIN"/>
    <property type="match status" value="1"/>
</dbReference>
<dbReference type="EMBL" id="JAWDGP010006871">
    <property type="protein sequence ID" value="KAK3733953.1"/>
    <property type="molecule type" value="Genomic_DNA"/>
</dbReference>
<gene>
    <name evidence="1" type="ORF">RRG08_024753</name>
</gene>
<organism evidence="1 2">
    <name type="scientific">Elysia crispata</name>
    <name type="common">lettuce slug</name>
    <dbReference type="NCBI Taxonomy" id="231223"/>
    <lineage>
        <taxon>Eukaryota</taxon>
        <taxon>Metazoa</taxon>
        <taxon>Spiralia</taxon>
        <taxon>Lophotrochozoa</taxon>
        <taxon>Mollusca</taxon>
        <taxon>Gastropoda</taxon>
        <taxon>Heterobranchia</taxon>
        <taxon>Euthyneura</taxon>
        <taxon>Panpulmonata</taxon>
        <taxon>Sacoglossa</taxon>
        <taxon>Placobranchoidea</taxon>
        <taxon>Plakobranchidae</taxon>
        <taxon>Elysia</taxon>
    </lineage>
</organism>
<evidence type="ECO:0000313" key="1">
    <source>
        <dbReference type="EMBL" id="KAK3733953.1"/>
    </source>
</evidence>
<keyword evidence="2" id="KW-1185">Reference proteome</keyword>
<dbReference type="InterPro" id="IPR033587">
    <property type="entry name" value="M1AP"/>
</dbReference>
<proteinExistence type="predicted"/>
<accession>A0AAE0Y6T5</accession>
<dbReference type="GO" id="GO:0007283">
    <property type="term" value="P:spermatogenesis"/>
    <property type="evidence" value="ECO:0007669"/>
    <property type="project" value="InterPro"/>
</dbReference>
<evidence type="ECO:0000313" key="2">
    <source>
        <dbReference type="Proteomes" id="UP001283361"/>
    </source>
</evidence>
<reference evidence="1" key="1">
    <citation type="journal article" date="2023" name="G3 (Bethesda)">
        <title>A reference genome for the long-term kleptoplast-retaining sea slug Elysia crispata morphotype clarki.</title>
        <authorList>
            <person name="Eastman K.E."/>
            <person name="Pendleton A.L."/>
            <person name="Shaikh M.A."/>
            <person name="Suttiyut T."/>
            <person name="Ogas R."/>
            <person name="Tomko P."/>
            <person name="Gavelis G."/>
            <person name="Widhalm J.R."/>
            <person name="Wisecaver J.H."/>
        </authorList>
    </citation>
    <scope>NUCLEOTIDE SEQUENCE</scope>
    <source>
        <strain evidence="1">ECLA1</strain>
    </source>
</reference>
<dbReference type="GO" id="GO:0007127">
    <property type="term" value="P:meiosis I"/>
    <property type="evidence" value="ECO:0007669"/>
    <property type="project" value="InterPro"/>
</dbReference>
<comment type="caution">
    <text evidence="1">The sequence shown here is derived from an EMBL/GenBank/DDBJ whole genome shotgun (WGS) entry which is preliminary data.</text>
</comment>
<dbReference type="PANTHER" id="PTHR28642">
    <property type="entry name" value="MEIOSIS 1 ARREST PROTEIN"/>
    <property type="match status" value="1"/>
</dbReference>
<feature type="non-terminal residue" evidence="1">
    <location>
        <position position="1"/>
    </location>
</feature>
<dbReference type="AlphaFoldDB" id="A0AAE0Y6T5"/>
<dbReference type="Proteomes" id="UP001283361">
    <property type="component" value="Unassembled WGS sequence"/>
</dbReference>
<protein>
    <submittedName>
        <fullName evidence="1">Uncharacterized protein</fullName>
    </submittedName>
</protein>